<dbReference type="RefSeq" id="XP_004366061.1">
    <property type="nucleotide sequence ID" value="XM_004366004.1"/>
</dbReference>
<dbReference type="KEGG" id="dfa:DFA_12317"/>
<evidence type="ECO:0000313" key="2">
    <source>
        <dbReference type="EMBL" id="EGG14541.1"/>
    </source>
</evidence>
<protein>
    <submittedName>
        <fullName evidence="2">Uncharacterized protein</fullName>
    </submittedName>
</protein>
<sequence length="453" mass="51877">MSLPHLLQSQIIREFLNECNVFSLPTNSYGLQYVCKRWFQLISHLPRTILVNQDKCNIQPFLTCLERMSTTTNTLTTSARKTKGKQSTDRSGGGSDQDQDDCWNLAKNVTYLIWDIDTYKEKKQKVERICRLLHNCPTITHIKTNHQSLSLFEKKRCLPKNLVHFAAQADDVSRLSEYRLKLVYSELAQCPLLVSIDIEIFSSLGRDPKGEIEDDQFFKPLTLCTNLVSLQLYTYPKSDMSLINEVLTANPNLTKLSLNIEGTDHQVLYDTIFAHPSLQSLQINFEYAEQDQVDDFIKMLPTKNTKITNLAFNAYHSKNIVSLFEALSAESSINQLITHVRIGAWDTAIQSSITKCMETIGSLALKRVTVKGPRKDPIQVLLRSKKTPKKQLKFIPKEYDREMGPSRKVFVSISLQVEVGIKYFYHVQRWTRSAIVCVPLEVVAKIFAEPTQF</sequence>
<proteinExistence type="predicted"/>
<dbReference type="SUPFAM" id="SSF52047">
    <property type="entry name" value="RNI-like"/>
    <property type="match status" value="1"/>
</dbReference>
<feature type="region of interest" description="Disordered" evidence="1">
    <location>
        <begin position="75"/>
        <end position="98"/>
    </location>
</feature>
<dbReference type="Proteomes" id="UP000007797">
    <property type="component" value="Unassembled WGS sequence"/>
</dbReference>
<reference evidence="3" key="1">
    <citation type="journal article" date="2011" name="Genome Res.">
        <title>Phylogeny-wide analysis of social amoeba genomes highlights ancient origins for complex intercellular communication.</title>
        <authorList>
            <person name="Heidel A.J."/>
            <person name="Lawal H.M."/>
            <person name="Felder M."/>
            <person name="Schilde C."/>
            <person name="Helps N.R."/>
            <person name="Tunggal B."/>
            <person name="Rivero F."/>
            <person name="John U."/>
            <person name="Schleicher M."/>
            <person name="Eichinger L."/>
            <person name="Platzer M."/>
            <person name="Noegel A.A."/>
            <person name="Schaap P."/>
            <person name="Gloeckner G."/>
        </authorList>
    </citation>
    <scope>NUCLEOTIDE SEQUENCE [LARGE SCALE GENOMIC DNA]</scope>
    <source>
        <strain evidence="3">SH3</strain>
    </source>
</reference>
<dbReference type="InterPro" id="IPR032675">
    <property type="entry name" value="LRR_dom_sf"/>
</dbReference>
<accession>F4QD70</accession>
<dbReference type="Gene3D" id="3.80.10.10">
    <property type="entry name" value="Ribonuclease Inhibitor"/>
    <property type="match status" value="1"/>
</dbReference>
<evidence type="ECO:0000256" key="1">
    <source>
        <dbReference type="SAM" id="MobiDB-lite"/>
    </source>
</evidence>
<keyword evidence="3" id="KW-1185">Reference proteome</keyword>
<organism evidence="2 3">
    <name type="scientific">Cavenderia fasciculata</name>
    <name type="common">Slime mold</name>
    <name type="synonym">Dictyostelium fasciculatum</name>
    <dbReference type="NCBI Taxonomy" id="261658"/>
    <lineage>
        <taxon>Eukaryota</taxon>
        <taxon>Amoebozoa</taxon>
        <taxon>Evosea</taxon>
        <taxon>Eumycetozoa</taxon>
        <taxon>Dictyostelia</taxon>
        <taxon>Acytosteliales</taxon>
        <taxon>Cavenderiaceae</taxon>
        <taxon>Cavenderia</taxon>
    </lineage>
</organism>
<evidence type="ECO:0000313" key="3">
    <source>
        <dbReference type="Proteomes" id="UP000007797"/>
    </source>
</evidence>
<dbReference type="EMBL" id="GL883029">
    <property type="protein sequence ID" value="EGG14541.1"/>
    <property type="molecule type" value="Genomic_DNA"/>
</dbReference>
<gene>
    <name evidence="2" type="ORF">DFA_12317</name>
</gene>
<dbReference type="GeneID" id="14865590"/>
<name>F4QD70_CACFS</name>
<dbReference type="AlphaFoldDB" id="F4QD70"/>